<accession>A0A5E7BZQ6</accession>
<evidence type="ECO:0000256" key="1">
    <source>
        <dbReference type="SAM" id="MobiDB-lite"/>
    </source>
</evidence>
<sequence length="754" mass="82669">MLVQPREEISTLALLDPEIPGAIALPDDTWGINLAAARLNFPDKGMKIQIPVWTQKSLGDNVKLLLNGNQVAQHTVTQQFELEERTTLFVPAERLLSGEAELSYSVKRVSQAAETGSPLKLFVKLDLPGGQDLDPGYGHSELVMTFDPANLVRDGVDKETAKKGVRIIATPKSGSGLPYPNIALGDVIIAAWAGKIRESEPVTQKQLDDPVNNPVEVLIDEATILEAGDSKRVSVSYKIRDCVYNESEDWCKAEGVTVDTNNSRLEAPALKDNEGLTVDLKNLQGNPMVDVWAGDPNVFKKDDEVVMLVSGTTLEDKEINVTVHQRIEATPPRTVTVEHNLSALRALAKREAVYTYHLKRGGVVVENSQSKARAYSVIGEPKTLAAPVALDTSGGVISPDLPEYRIRILHDPLITAETAIELKWFGTLPNGTSYDPKLDWHHPSVDEANDPKGFIITVEDRHGKALEGGTLDLSYNLLSDENGSVDRRPSLHAERLSVGEPRFELVQPIVLGEKNGALEPKDLANGTSKLTAPAPVATPTESGDTVTYTWTGEVSGEKEDFKTLNALSKDKPVVFTLDAAFVAAHIEPNRGKKVTAKYRIFRAATKTTSYSDALEFVVGAALELPFYEDFEAEKTPAGIPETGYTTTNGLTLHVVRGSMALVEEYQNKLLNMNSDSEVSIKLSTLSTRFEITGGAGDWVAIALHDESDELIGNWLWDGFTTTIKFKTKFPVAYLRFYPLDKNREMQIKSMRWGS</sequence>
<dbReference type="AlphaFoldDB" id="A0A5E7BZQ6"/>
<dbReference type="Proteomes" id="UP000325375">
    <property type="component" value="Unassembled WGS sequence"/>
</dbReference>
<evidence type="ECO:0000313" key="2">
    <source>
        <dbReference type="EMBL" id="VVN97210.1"/>
    </source>
</evidence>
<organism evidence="2 3">
    <name type="scientific">Pseudomonas fluorescens</name>
    <dbReference type="NCBI Taxonomy" id="294"/>
    <lineage>
        <taxon>Bacteria</taxon>
        <taxon>Pseudomonadati</taxon>
        <taxon>Pseudomonadota</taxon>
        <taxon>Gammaproteobacteria</taxon>
        <taxon>Pseudomonadales</taxon>
        <taxon>Pseudomonadaceae</taxon>
        <taxon>Pseudomonas</taxon>
    </lineage>
</organism>
<evidence type="ECO:0000313" key="3">
    <source>
        <dbReference type="Proteomes" id="UP000325375"/>
    </source>
</evidence>
<dbReference type="RefSeq" id="WP_150602980.1">
    <property type="nucleotide sequence ID" value="NZ_CABVHX010000008.1"/>
</dbReference>
<protein>
    <submittedName>
        <fullName evidence="2">Uncharacterized protein</fullName>
    </submittedName>
</protein>
<gene>
    <name evidence="2" type="ORF">PS718_02368</name>
</gene>
<name>A0A5E7BZQ6_PSEFL</name>
<dbReference type="EMBL" id="CABVHX010000008">
    <property type="protein sequence ID" value="VVN97210.1"/>
    <property type="molecule type" value="Genomic_DNA"/>
</dbReference>
<reference evidence="2 3" key="1">
    <citation type="submission" date="2019-09" db="EMBL/GenBank/DDBJ databases">
        <authorList>
            <person name="Chandra G."/>
            <person name="Truman W A."/>
        </authorList>
    </citation>
    <scope>NUCLEOTIDE SEQUENCE [LARGE SCALE GENOMIC DNA]</scope>
    <source>
        <strain evidence="2">PS718</strain>
    </source>
</reference>
<feature type="region of interest" description="Disordered" evidence="1">
    <location>
        <begin position="525"/>
        <end position="544"/>
    </location>
</feature>
<proteinExistence type="predicted"/>